<keyword evidence="1" id="KW-1133">Transmembrane helix</keyword>
<comment type="caution">
    <text evidence="2">The sequence shown here is derived from an EMBL/GenBank/DDBJ whole genome shotgun (WGS) entry which is preliminary data.</text>
</comment>
<keyword evidence="1" id="KW-0472">Membrane</keyword>
<dbReference type="Proteomes" id="UP001257277">
    <property type="component" value="Unassembled WGS sequence"/>
</dbReference>
<evidence type="ECO:0000313" key="2">
    <source>
        <dbReference type="EMBL" id="MDT7833425.1"/>
    </source>
</evidence>
<reference evidence="2 3" key="1">
    <citation type="submission" date="2023-09" db="EMBL/GenBank/DDBJ databases">
        <title>Novel taxa isolated from Blanes Bay.</title>
        <authorList>
            <person name="Rey-Velasco X."/>
            <person name="Lucena T."/>
        </authorList>
    </citation>
    <scope>NUCLEOTIDE SEQUENCE [LARGE SCALE GENOMIC DNA]</scope>
    <source>
        <strain evidence="2 3">S356</strain>
    </source>
</reference>
<feature type="transmembrane region" description="Helical" evidence="1">
    <location>
        <begin position="37"/>
        <end position="56"/>
    </location>
</feature>
<keyword evidence="3" id="KW-1185">Reference proteome</keyword>
<dbReference type="EMBL" id="JAVTTO010000005">
    <property type="protein sequence ID" value="MDT7833425.1"/>
    <property type="molecule type" value="Genomic_DNA"/>
</dbReference>
<proteinExistence type="predicted"/>
<evidence type="ECO:0008006" key="4">
    <source>
        <dbReference type="Google" id="ProtNLM"/>
    </source>
</evidence>
<evidence type="ECO:0000313" key="3">
    <source>
        <dbReference type="Proteomes" id="UP001257277"/>
    </source>
</evidence>
<accession>A0ABU3LI92</accession>
<organism evidence="2 3">
    <name type="scientific">Asprobacillus argus</name>
    <dbReference type="NCBI Taxonomy" id="3076534"/>
    <lineage>
        <taxon>Bacteria</taxon>
        <taxon>Pseudomonadati</taxon>
        <taxon>Bacteroidota</taxon>
        <taxon>Flavobacteriia</taxon>
        <taxon>Flavobacteriales</taxon>
        <taxon>Flavobacteriaceae</taxon>
        <taxon>Asprobacillus</taxon>
    </lineage>
</organism>
<keyword evidence="1" id="KW-0812">Transmembrane</keyword>
<name>A0ABU3LI92_9FLAO</name>
<protein>
    <recommendedName>
        <fullName evidence="4">DUF3976 domain-containing protein</fullName>
    </recommendedName>
</protein>
<sequence>MLTGILMILLSLVGFYAVRKSDMEEEALVKGDPMGRLYLYLGILILLVVGVISIIGDIY</sequence>
<gene>
    <name evidence="2" type="ORF">RQM59_13640</name>
</gene>
<evidence type="ECO:0000256" key="1">
    <source>
        <dbReference type="SAM" id="Phobius"/>
    </source>
</evidence>
<dbReference type="RefSeq" id="WP_349242676.1">
    <property type="nucleotide sequence ID" value="NZ_JAVTTO010000005.1"/>
</dbReference>